<evidence type="ECO:0000259" key="1">
    <source>
        <dbReference type="Pfam" id="PF01314"/>
    </source>
</evidence>
<protein>
    <recommendedName>
        <fullName evidence="1">Aldehyde ferredoxin oxidoreductase C-terminal domain-containing protein</fullName>
    </recommendedName>
</protein>
<reference evidence="2" key="1">
    <citation type="journal article" date="2014" name="Front. Microbiol.">
        <title>High frequency of phylogenetically diverse reductive dehalogenase-homologous genes in deep subseafloor sedimentary metagenomes.</title>
        <authorList>
            <person name="Kawai M."/>
            <person name="Futagami T."/>
            <person name="Toyoda A."/>
            <person name="Takaki Y."/>
            <person name="Nishi S."/>
            <person name="Hori S."/>
            <person name="Arai W."/>
            <person name="Tsubouchi T."/>
            <person name="Morono Y."/>
            <person name="Uchiyama I."/>
            <person name="Ito T."/>
            <person name="Fujiyama A."/>
            <person name="Inagaki F."/>
            <person name="Takami H."/>
        </authorList>
    </citation>
    <scope>NUCLEOTIDE SEQUENCE</scope>
    <source>
        <strain evidence="2">Expedition CK06-06</strain>
    </source>
</reference>
<dbReference type="GO" id="GO:0016625">
    <property type="term" value="F:oxidoreductase activity, acting on the aldehyde or oxo group of donors, iron-sulfur protein as acceptor"/>
    <property type="evidence" value="ECO:0007669"/>
    <property type="project" value="InterPro"/>
</dbReference>
<dbReference type="PANTHER" id="PTHR30038">
    <property type="entry name" value="ALDEHYDE FERREDOXIN OXIDOREDUCTASE"/>
    <property type="match status" value="1"/>
</dbReference>
<dbReference type="Gene3D" id="1.10.569.10">
    <property type="entry name" value="Aldehyde Ferredoxin Oxidoreductase Protein, subunit A, domain 2"/>
    <property type="match status" value="1"/>
</dbReference>
<feature type="non-terminal residue" evidence="2">
    <location>
        <position position="1"/>
    </location>
</feature>
<dbReference type="Pfam" id="PF01314">
    <property type="entry name" value="AFOR_C"/>
    <property type="match status" value="1"/>
</dbReference>
<organism evidence="2">
    <name type="scientific">marine sediment metagenome</name>
    <dbReference type="NCBI Taxonomy" id="412755"/>
    <lineage>
        <taxon>unclassified sequences</taxon>
        <taxon>metagenomes</taxon>
        <taxon>ecological metagenomes</taxon>
    </lineage>
</organism>
<evidence type="ECO:0000313" key="2">
    <source>
        <dbReference type="EMBL" id="GAH48568.1"/>
    </source>
</evidence>
<name>X1HTH1_9ZZZZ</name>
<dbReference type="PANTHER" id="PTHR30038:SF0">
    <property type="entry name" value="TUNGSTEN-CONTAINING ALDEHYDE FERREDOXIN OXIDOREDUCTASE"/>
    <property type="match status" value="1"/>
</dbReference>
<proteinExistence type="predicted"/>
<dbReference type="InterPro" id="IPR036021">
    <property type="entry name" value="Tungsten_al_ferr_oxy-like_C"/>
</dbReference>
<feature type="domain" description="Aldehyde ferredoxin oxidoreductase C-terminal" evidence="1">
    <location>
        <begin position="9"/>
        <end position="290"/>
    </location>
</feature>
<dbReference type="SUPFAM" id="SSF48310">
    <property type="entry name" value="Aldehyde ferredoxin oxidoreductase, C-terminal domains"/>
    <property type="match status" value="1"/>
</dbReference>
<dbReference type="InterPro" id="IPR013984">
    <property type="entry name" value="Ald_Fedxn_OxRdtase_dom2"/>
</dbReference>
<dbReference type="GO" id="GO:0009055">
    <property type="term" value="F:electron transfer activity"/>
    <property type="evidence" value="ECO:0007669"/>
    <property type="project" value="InterPro"/>
</dbReference>
<dbReference type="EMBL" id="BARU01019045">
    <property type="protein sequence ID" value="GAH48568.1"/>
    <property type="molecule type" value="Genomic_DNA"/>
</dbReference>
<accession>X1HTH1</accession>
<dbReference type="AlphaFoldDB" id="X1HTH1"/>
<sequence length="290" mass="31882">QDGFMKPKDLEKIDENVFKRYEQHRYSALGCPIRCRATYEVKAGPYAGTAGEAMEANTIQDFGYKLDINYPPAIIKANILCNEYGIDMDTVAESIAWAYECYEKGIIDEKNTNGLKLTWGNHEALITLIEKIAYRKDFGDILAEGVKRAAEEIGKGSQELAITMKGQDLYEAVRMPKGYGLGAALATRGGGHCSGSPLTEFSPGRISPEIAERIYGVSTASNPSTYKGKAKLVAYHERLHAVLNSLGVCFFTTVWEGTDLLTWGDLAELVSAATGWTIDENDLTEIGERI</sequence>
<dbReference type="InterPro" id="IPR051919">
    <property type="entry name" value="W-dependent_AOR"/>
</dbReference>
<dbReference type="InterPro" id="IPR001203">
    <property type="entry name" value="OxRdtase_Ald_Fedxn_C"/>
</dbReference>
<dbReference type="GO" id="GO:0051536">
    <property type="term" value="F:iron-sulfur cluster binding"/>
    <property type="evidence" value="ECO:0007669"/>
    <property type="project" value="InterPro"/>
</dbReference>
<gene>
    <name evidence="2" type="ORF">S03H2_31411</name>
</gene>
<comment type="caution">
    <text evidence="2">The sequence shown here is derived from an EMBL/GenBank/DDBJ whole genome shotgun (WGS) entry which is preliminary data.</text>
</comment>
<feature type="non-terminal residue" evidence="2">
    <location>
        <position position="290"/>
    </location>
</feature>